<gene>
    <name evidence="3" type="ORF">BCR44DRAFT_39655</name>
</gene>
<proteinExistence type="predicted"/>
<evidence type="ECO:0000313" key="3">
    <source>
        <dbReference type="EMBL" id="ORZ33799.1"/>
    </source>
</evidence>
<feature type="chain" id="PRO_5012485997" evidence="2">
    <location>
        <begin position="22"/>
        <end position="237"/>
    </location>
</feature>
<sequence>MSFVAIALSSALMLTTPLLVAERSELLADHATAEPVVSPLQPPRRQQSSSPAPLSSIGHESPAEIGGTIDMPTAQKDDDLLALSKRTDSAVSVSSMAPLSISTARFGSNNNDLLVKSPTPVTTDEAHVDDEGLALTDARVDDLLTSPDAPLSFKAARQLLFPEPSLVALPFPTTLMDFAMDAPAVKNALPVVDGAEGDDAEEQEAENERREEWVVKSHAGGISAQAAHVGIGFPFGI</sequence>
<keyword evidence="4" id="KW-1185">Reference proteome</keyword>
<dbReference type="EMBL" id="MCFL01000033">
    <property type="protein sequence ID" value="ORZ33799.1"/>
    <property type="molecule type" value="Genomic_DNA"/>
</dbReference>
<evidence type="ECO:0000256" key="1">
    <source>
        <dbReference type="SAM" id="MobiDB-lite"/>
    </source>
</evidence>
<feature type="compositionally biased region" description="Low complexity" evidence="1">
    <location>
        <begin position="35"/>
        <end position="56"/>
    </location>
</feature>
<feature type="region of interest" description="Disordered" evidence="1">
    <location>
        <begin position="33"/>
        <end position="72"/>
    </location>
</feature>
<keyword evidence="2" id="KW-0732">Signal</keyword>
<comment type="caution">
    <text evidence="3">The sequence shown here is derived from an EMBL/GenBank/DDBJ whole genome shotgun (WGS) entry which is preliminary data.</text>
</comment>
<protein>
    <submittedName>
        <fullName evidence="3">Uncharacterized protein</fullName>
    </submittedName>
</protein>
<organism evidence="3 4">
    <name type="scientific">Catenaria anguillulae PL171</name>
    <dbReference type="NCBI Taxonomy" id="765915"/>
    <lineage>
        <taxon>Eukaryota</taxon>
        <taxon>Fungi</taxon>
        <taxon>Fungi incertae sedis</taxon>
        <taxon>Blastocladiomycota</taxon>
        <taxon>Blastocladiomycetes</taxon>
        <taxon>Blastocladiales</taxon>
        <taxon>Catenariaceae</taxon>
        <taxon>Catenaria</taxon>
    </lineage>
</organism>
<reference evidence="3 4" key="1">
    <citation type="submission" date="2016-07" db="EMBL/GenBank/DDBJ databases">
        <title>Pervasive Adenine N6-methylation of Active Genes in Fungi.</title>
        <authorList>
            <consortium name="DOE Joint Genome Institute"/>
            <person name="Mondo S.J."/>
            <person name="Dannebaum R.O."/>
            <person name="Kuo R.C."/>
            <person name="Labutti K."/>
            <person name="Haridas S."/>
            <person name="Kuo A."/>
            <person name="Salamov A."/>
            <person name="Ahrendt S.R."/>
            <person name="Lipzen A."/>
            <person name="Sullivan W."/>
            <person name="Andreopoulos W.B."/>
            <person name="Clum A."/>
            <person name="Lindquist E."/>
            <person name="Daum C."/>
            <person name="Ramamoorthy G.K."/>
            <person name="Gryganskyi A."/>
            <person name="Culley D."/>
            <person name="Magnuson J.K."/>
            <person name="James T.Y."/>
            <person name="O'Malley M.A."/>
            <person name="Stajich J.E."/>
            <person name="Spatafora J.W."/>
            <person name="Visel A."/>
            <person name="Grigoriev I.V."/>
        </authorList>
    </citation>
    <scope>NUCLEOTIDE SEQUENCE [LARGE SCALE GENOMIC DNA]</scope>
    <source>
        <strain evidence="3 4">PL171</strain>
    </source>
</reference>
<name>A0A1Y2HGY3_9FUNG</name>
<evidence type="ECO:0000313" key="4">
    <source>
        <dbReference type="Proteomes" id="UP000193411"/>
    </source>
</evidence>
<dbReference type="AlphaFoldDB" id="A0A1Y2HGY3"/>
<evidence type="ECO:0000256" key="2">
    <source>
        <dbReference type="SAM" id="SignalP"/>
    </source>
</evidence>
<dbReference type="Proteomes" id="UP000193411">
    <property type="component" value="Unassembled WGS sequence"/>
</dbReference>
<accession>A0A1Y2HGY3</accession>
<feature type="signal peptide" evidence="2">
    <location>
        <begin position="1"/>
        <end position="21"/>
    </location>
</feature>